<dbReference type="InterPro" id="IPR025302">
    <property type="entry name" value="DrrA1/2-like_C"/>
</dbReference>
<dbReference type="SMART" id="SM00382">
    <property type="entry name" value="AAA"/>
    <property type="match status" value="1"/>
</dbReference>
<reference evidence="6" key="2">
    <citation type="journal article" date="2021" name="PeerJ">
        <title>Extensive microbial diversity within the chicken gut microbiome revealed by metagenomics and culture.</title>
        <authorList>
            <person name="Gilroy R."/>
            <person name="Ravi A."/>
            <person name="Getino M."/>
            <person name="Pursley I."/>
            <person name="Horton D.L."/>
            <person name="Alikhan N.F."/>
            <person name="Baker D."/>
            <person name="Gharbi K."/>
            <person name="Hall N."/>
            <person name="Watson M."/>
            <person name="Adriaenssens E.M."/>
            <person name="Foster-Nyarko E."/>
            <person name="Jarju S."/>
            <person name="Secka A."/>
            <person name="Antonio M."/>
            <person name="Oren A."/>
            <person name="Chaudhuri R.R."/>
            <person name="La Ragione R."/>
            <person name="Hildebrand F."/>
            <person name="Pallen M.J."/>
        </authorList>
    </citation>
    <scope>NUCLEOTIDE SEQUENCE</scope>
    <source>
        <strain evidence="6">ChiSjej5B23-6657</strain>
    </source>
</reference>
<dbReference type="SUPFAM" id="SSF52540">
    <property type="entry name" value="P-loop containing nucleoside triphosphate hydrolases"/>
    <property type="match status" value="1"/>
</dbReference>
<dbReference type="PANTHER" id="PTHR42711">
    <property type="entry name" value="ABC TRANSPORTER ATP-BINDING PROTEIN"/>
    <property type="match status" value="1"/>
</dbReference>
<accession>A0A9D1E8U2</accession>
<organism evidence="6 7">
    <name type="scientific">Candidatus Pullilachnospira gallistercoris</name>
    <dbReference type="NCBI Taxonomy" id="2840911"/>
    <lineage>
        <taxon>Bacteria</taxon>
        <taxon>Bacillati</taxon>
        <taxon>Bacillota</taxon>
        <taxon>Clostridia</taxon>
        <taxon>Lachnospirales</taxon>
        <taxon>Lachnospiraceae</taxon>
        <taxon>Lachnospiraceae incertae sedis</taxon>
        <taxon>Candidatus Pullilachnospira</taxon>
    </lineage>
</organism>
<dbReference type="InterPro" id="IPR003439">
    <property type="entry name" value="ABC_transporter-like_ATP-bd"/>
</dbReference>
<evidence type="ECO:0000256" key="3">
    <source>
        <dbReference type="ARBA" id="ARBA00022741"/>
    </source>
</evidence>
<dbReference type="Pfam" id="PF00005">
    <property type="entry name" value="ABC_tran"/>
    <property type="match status" value="1"/>
</dbReference>
<dbReference type="PROSITE" id="PS50893">
    <property type="entry name" value="ABC_TRANSPORTER_2"/>
    <property type="match status" value="1"/>
</dbReference>
<evidence type="ECO:0000313" key="6">
    <source>
        <dbReference type="EMBL" id="HIR70388.1"/>
    </source>
</evidence>
<gene>
    <name evidence="6" type="ORF">IAA55_03815</name>
</gene>
<keyword evidence="3" id="KW-0547">Nucleotide-binding</keyword>
<evidence type="ECO:0000313" key="7">
    <source>
        <dbReference type="Proteomes" id="UP000823912"/>
    </source>
</evidence>
<comment type="similarity">
    <text evidence="1">Belongs to the ABC transporter superfamily.</text>
</comment>
<name>A0A9D1E8U2_9FIRM</name>
<dbReference type="Pfam" id="PF13732">
    <property type="entry name" value="DrrA1-3_C"/>
    <property type="match status" value="1"/>
</dbReference>
<reference evidence="6" key="1">
    <citation type="submission" date="2020-10" db="EMBL/GenBank/DDBJ databases">
        <authorList>
            <person name="Gilroy R."/>
        </authorList>
    </citation>
    <scope>NUCLEOTIDE SEQUENCE</scope>
    <source>
        <strain evidence="6">ChiSjej5B23-6657</strain>
    </source>
</reference>
<dbReference type="InterPro" id="IPR003593">
    <property type="entry name" value="AAA+_ATPase"/>
</dbReference>
<evidence type="ECO:0000256" key="2">
    <source>
        <dbReference type="ARBA" id="ARBA00022448"/>
    </source>
</evidence>
<dbReference type="InterPro" id="IPR050763">
    <property type="entry name" value="ABC_transporter_ATP-binding"/>
</dbReference>
<dbReference type="Gene3D" id="3.40.50.300">
    <property type="entry name" value="P-loop containing nucleotide triphosphate hydrolases"/>
    <property type="match status" value="1"/>
</dbReference>
<dbReference type="AlphaFoldDB" id="A0A9D1E8U2"/>
<dbReference type="InterPro" id="IPR027417">
    <property type="entry name" value="P-loop_NTPase"/>
</dbReference>
<feature type="domain" description="ABC transporter" evidence="5">
    <location>
        <begin position="4"/>
        <end position="236"/>
    </location>
</feature>
<sequence>MEAVVLEHLSKTYSGGKEAVRQVSLSLGKGEVFGFLGPNGAGKTTTVKLLNGMLLPTAGSCRVLGNDPAREPEKVHARSGVVTEHAQMYDNLTGLQNLMFYASIFGMAESQARERANELLGQLELEEAANQKLSAYSTGMRQRLSLARALLHRPEALFLDEPTSGLDPESAQNVNRLIRRLAKEEGITVFLCTHQLRYAQEICTRYGLMEEGKLLAIGTLEELRQQVSPKITLSIRADHIPGEFSVHGEGVRNSEANDSGMGFPGSRVYETIIRSEEEIPGIVRRIVEAGGNIYSVAAQKPSLEEIYFALTEKGKEDVR</sequence>
<evidence type="ECO:0000256" key="4">
    <source>
        <dbReference type="ARBA" id="ARBA00022840"/>
    </source>
</evidence>
<dbReference type="GO" id="GO:0005524">
    <property type="term" value="F:ATP binding"/>
    <property type="evidence" value="ECO:0007669"/>
    <property type="project" value="UniProtKB-KW"/>
</dbReference>
<evidence type="ECO:0000259" key="5">
    <source>
        <dbReference type="PROSITE" id="PS50893"/>
    </source>
</evidence>
<comment type="caution">
    <text evidence="6">The sequence shown here is derived from an EMBL/GenBank/DDBJ whole genome shotgun (WGS) entry which is preliminary data.</text>
</comment>
<dbReference type="GO" id="GO:0016887">
    <property type="term" value="F:ATP hydrolysis activity"/>
    <property type="evidence" value="ECO:0007669"/>
    <property type="project" value="InterPro"/>
</dbReference>
<keyword evidence="2" id="KW-0813">Transport</keyword>
<protein>
    <submittedName>
        <fullName evidence="6">ABC transporter ATP-binding protein</fullName>
    </submittedName>
</protein>
<dbReference type="CDD" id="cd03230">
    <property type="entry name" value="ABC_DR_subfamily_A"/>
    <property type="match status" value="1"/>
</dbReference>
<dbReference type="EMBL" id="DVHM01000059">
    <property type="protein sequence ID" value="HIR70388.1"/>
    <property type="molecule type" value="Genomic_DNA"/>
</dbReference>
<keyword evidence="4 6" id="KW-0067">ATP-binding</keyword>
<evidence type="ECO:0000256" key="1">
    <source>
        <dbReference type="ARBA" id="ARBA00005417"/>
    </source>
</evidence>
<dbReference type="Proteomes" id="UP000823912">
    <property type="component" value="Unassembled WGS sequence"/>
</dbReference>
<dbReference type="PANTHER" id="PTHR42711:SF5">
    <property type="entry name" value="ABC TRANSPORTER ATP-BINDING PROTEIN NATA"/>
    <property type="match status" value="1"/>
</dbReference>
<proteinExistence type="inferred from homology"/>